<evidence type="ECO:0000256" key="1">
    <source>
        <dbReference type="ARBA" id="ARBA00023125"/>
    </source>
</evidence>
<dbReference type="Proteomes" id="UP001523219">
    <property type="component" value="Unassembled WGS sequence"/>
</dbReference>
<comment type="caution">
    <text evidence="4">The sequence shown here is derived from an EMBL/GenBank/DDBJ whole genome shotgun (WGS) entry which is preliminary data.</text>
</comment>
<dbReference type="PANTHER" id="PTHR30055">
    <property type="entry name" value="HTH-TYPE TRANSCRIPTIONAL REGULATOR RUTR"/>
    <property type="match status" value="1"/>
</dbReference>
<sequence>MERMTADARRNQILRIASEEFARTGLYGTSVETIARKAGISQPYVFRLFGTKKGLFISVVEDSFNKIVDTFQQASRGLSGTEALVAMGSHYRELVRVNRMFLLIQLHGFAACDEPNIRDAMQNGFGRMWHVVQENSGADDVTVKQFLSLGMMLNDMAAMDLWSLDEPWAKACVVALPVENWSR</sequence>
<dbReference type="Gene3D" id="1.10.357.10">
    <property type="entry name" value="Tetracycline Repressor, domain 2"/>
    <property type="match status" value="1"/>
</dbReference>
<dbReference type="InterPro" id="IPR001647">
    <property type="entry name" value="HTH_TetR"/>
</dbReference>
<evidence type="ECO:0000256" key="2">
    <source>
        <dbReference type="PROSITE-ProRule" id="PRU00335"/>
    </source>
</evidence>
<dbReference type="PRINTS" id="PR00455">
    <property type="entry name" value="HTHTETR"/>
</dbReference>
<accession>A0ABT0ZMM4</accession>
<feature type="domain" description="HTH tetR-type" evidence="3">
    <location>
        <begin position="7"/>
        <end position="67"/>
    </location>
</feature>
<keyword evidence="5" id="KW-1185">Reference proteome</keyword>
<reference evidence="4 5" key="1">
    <citation type="submission" date="2022-05" db="EMBL/GenBank/DDBJ databases">
        <title>Streptomyces sp. nov. RY43-2 isolated from soil of a peat swamp forest.</title>
        <authorList>
            <person name="Kanchanasin P."/>
            <person name="Tanasupawat S."/>
            <person name="Phongsopitanun W."/>
        </authorList>
    </citation>
    <scope>NUCLEOTIDE SEQUENCE [LARGE SCALE GENOMIC DNA]</scope>
    <source>
        <strain evidence="4 5">RY43-2</strain>
    </source>
</reference>
<dbReference type="InterPro" id="IPR009057">
    <property type="entry name" value="Homeodomain-like_sf"/>
</dbReference>
<evidence type="ECO:0000313" key="4">
    <source>
        <dbReference type="EMBL" id="MCN9244851.1"/>
    </source>
</evidence>
<protein>
    <submittedName>
        <fullName evidence="4">TetR/AcrR family transcriptional regulator</fullName>
    </submittedName>
</protein>
<name>A0ABT0ZMM4_9ACTN</name>
<dbReference type="InterPro" id="IPR050109">
    <property type="entry name" value="HTH-type_TetR-like_transc_reg"/>
</dbReference>
<evidence type="ECO:0000313" key="5">
    <source>
        <dbReference type="Proteomes" id="UP001523219"/>
    </source>
</evidence>
<dbReference type="PANTHER" id="PTHR30055:SF146">
    <property type="entry name" value="HTH-TYPE TRANSCRIPTIONAL DUAL REGULATOR CECR"/>
    <property type="match status" value="1"/>
</dbReference>
<dbReference type="Pfam" id="PF00440">
    <property type="entry name" value="TetR_N"/>
    <property type="match status" value="1"/>
</dbReference>
<evidence type="ECO:0000259" key="3">
    <source>
        <dbReference type="PROSITE" id="PS50977"/>
    </source>
</evidence>
<gene>
    <name evidence="4" type="ORF">NGF19_29415</name>
</gene>
<dbReference type="RefSeq" id="WP_252428825.1">
    <property type="nucleotide sequence ID" value="NZ_JAMWMR010000050.1"/>
</dbReference>
<proteinExistence type="predicted"/>
<organism evidence="4 5">
    <name type="scientific">Streptomyces macrolidinus</name>
    <dbReference type="NCBI Taxonomy" id="2952607"/>
    <lineage>
        <taxon>Bacteria</taxon>
        <taxon>Bacillati</taxon>
        <taxon>Actinomycetota</taxon>
        <taxon>Actinomycetes</taxon>
        <taxon>Kitasatosporales</taxon>
        <taxon>Streptomycetaceae</taxon>
        <taxon>Streptomyces</taxon>
    </lineage>
</organism>
<keyword evidence="1 2" id="KW-0238">DNA-binding</keyword>
<feature type="DNA-binding region" description="H-T-H motif" evidence="2">
    <location>
        <begin position="30"/>
        <end position="49"/>
    </location>
</feature>
<dbReference type="SUPFAM" id="SSF46689">
    <property type="entry name" value="Homeodomain-like"/>
    <property type="match status" value="1"/>
</dbReference>
<dbReference type="PROSITE" id="PS50977">
    <property type="entry name" value="HTH_TETR_2"/>
    <property type="match status" value="1"/>
</dbReference>
<dbReference type="EMBL" id="JAMWMR010000050">
    <property type="protein sequence ID" value="MCN9244851.1"/>
    <property type="molecule type" value="Genomic_DNA"/>
</dbReference>